<organism evidence="3">
    <name type="scientific">Auxenochlorella protothecoides</name>
    <name type="common">Green microalga</name>
    <name type="synonym">Chlorella protothecoides</name>
    <dbReference type="NCBI Taxonomy" id="3075"/>
    <lineage>
        <taxon>Eukaryota</taxon>
        <taxon>Viridiplantae</taxon>
        <taxon>Chlorophyta</taxon>
        <taxon>core chlorophytes</taxon>
        <taxon>Trebouxiophyceae</taxon>
        <taxon>Chlorellales</taxon>
        <taxon>Chlorellaceae</taxon>
        <taxon>Auxenochlorella</taxon>
    </lineage>
</organism>
<proteinExistence type="predicted"/>
<evidence type="ECO:0000256" key="1">
    <source>
        <dbReference type="SAM" id="MobiDB-lite"/>
    </source>
</evidence>
<evidence type="ECO:0000256" key="2">
    <source>
        <dbReference type="SAM" id="SignalP"/>
    </source>
</evidence>
<feature type="region of interest" description="Disordered" evidence="1">
    <location>
        <begin position="768"/>
        <end position="792"/>
    </location>
</feature>
<protein>
    <submittedName>
        <fullName evidence="3">Uncharacterized protein</fullName>
    </submittedName>
</protein>
<evidence type="ECO:0000313" key="3">
    <source>
        <dbReference type="EMBL" id="JAT71136.1"/>
    </source>
</evidence>
<feature type="region of interest" description="Disordered" evidence="1">
    <location>
        <begin position="711"/>
        <end position="737"/>
    </location>
</feature>
<dbReference type="AlphaFoldDB" id="A0A1D1ZW09"/>
<accession>A0A1D1ZW09</accession>
<keyword evidence="2" id="KW-0732">Signal</keyword>
<dbReference type="EMBL" id="GDKF01007486">
    <property type="protein sequence ID" value="JAT71136.1"/>
    <property type="molecule type" value="Transcribed_RNA"/>
</dbReference>
<feature type="compositionally biased region" description="Basic and acidic residues" evidence="1">
    <location>
        <begin position="232"/>
        <end position="258"/>
    </location>
</feature>
<sequence length="825" mass="87989">MRRQRLWFGMGLQSALRALACSAPSSSRVSLWSPLPQLSVPHPNVSLRNRLGSAPVRWRPRNCLPKGCRPRLRASSKISVLHRKPTQRLQLRLKKSPGRLSMPSKRQPGERLCRRRRPPRPHGTKRPCVPRRAGGRRRSSGGGRRKRGSHKRLPDSWRLARGRKRCCGPPQRRGSEWKRSVQPLPRLRRRSCGLPRLLPKRGKGWRSCSADAGQSLVPHSSPPPWGGQEEEAERRRVQAEAAAREAAEAEARRQREEQARVERERQERRASKCAAAVQKLHFARWRAFVREEAARRAARKACSVGIVRRTLNTLPGLLHWGRSQAGAPEPAAVAEDFPAIVRRALVGSTAGRLVRPSPLAPEPTVIPWKLAVLEAEDAPPAASRWLRRALAGDAAALDPGSAPCEAYVYGPGRGPTPDVRCCLAFASLGSAAPGPAAAAAIAGASAIAVLAGPAASPAGGQLARAVRALADLPPCADLPLLVLGAESGPAEEWTAAWTGRPVGYADVLAGWTGAAPDGPGGAAAGLSVQPPAPAGSNASALARGLAWAVASAPPAPRLAAVPLTTLLSRTLAMLTPGVPAQQALEPGLALRLFDAVLTRAAGLVGSARDSSAFRRRWPPAEVGTGTPLDGWHTEQAQTRILATLAALRLRRGALLHRPGGGGCPTLVTLHMLLSAEGADCSEVMVVAPSSELNRLSGQAMEAAPPCRPRHVDAWQPPLTPPPLRALGSTSRKRKLSPQETIKQESLVDKVQALQLDIRAEKQSFEALSIQSSKPATETPSGCGGRASLEMPDAPTRTLDAPGGSGLDVFELAREAAAEVRAWMER</sequence>
<reference evidence="3" key="1">
    <citation type="submission" date="2015-08" db="EMBL/GenBank/DDBJ databases">
        <authorList>
            <person name="Babu N.S."/>
            <person name="Beckwith C.J."/>
            <person name="Beseler K.G."/>
            <person name="Brison A."/>
            <person name="Carone J.V."/>
            <person name="Caskin T.P."/>
            <person name="Diamond M."/>
            <person name="Durham M.E."/>
            <person name="Foxe J.M."/>
            <person name="Go M."/>
            <person name="Henderson B.A."/>
            <person name="Jones I.B."/>
            <person name="McGettigan J.A."/>
            <person name="Micheletti S.J."/>
            <person name="Nasrallah M.E."/>
            <person name="Ortiz D."/>
            <person name="Piller C.R."/>
            <person name="Privatt S.R."/>
            <person name="Schneider S.L."/>
            <person name="Sharp S."/>
            <person name="Smith T.C."/>
            <person name="Stanton J.D."/>
            <person name="Ullery H.E."/>
            <person name="Wilson R.J."/>
            <person name="Serrano M.G."/>
            <person name="Buck G."/>
            <person name="Lee V."/>
            <person name="Wang Y."/>
            <person name="Carvalho R."/>
            <person name="Voegtly L."/>
            <person name="Shi R."/>
            <person name="Duckworth R."/>
            <person name="Johnson A."/>
            <person name="Loviza R."/>
            <person name="Walstead R."/>
            <person name="Shah Z."/>
            <person name="Kiflezghi M."/>
            <person name="Wade K."/>
            <person name="Ball S.L."/>
            <person name="Bradley K.W."/>
            <person name="Asai D.J."/>
            <person name="Bowman C.A."/>
            <person name="Russell D.A."/>
            <person name="Pope W.H."/>
            <person name="Jacobs-Sera D."/>
            <person name="Hendrix R.W."/>
            <person name="Hatfull G.F."/>
        </authorList>
    </citation>
    <scope>NUCLEOTIDE SEQUENCE</scope>
</reference>
<feature type="signal peptide" evidence="2">
    <location>
        <begin position="1"/>
        <end position="22"/>
    </location>
</feature>
<feature type="chain" id="PRO_5008901259" evidence="2">
    <location>
        <begin position="23"/>
        <end position="825"/>
    </location>
</feature>
<feature type="compositionally biased region" description="Polar residues" evidence="1">
    <location>
        <begin position="768"/>
        <end position="779"/>
    </location>
</feature>
<name>A0A1D1ZW09_AUXPR</name>
<feature type="compositionally biased region" description="Basic residues" evidence="1">
    <location>
        <begin position="113"/>
        <end position="151"/>
    </location>
</feature>
<gene>
    <name evidence="3" type="ORF">g.87609</name>
</gene>
<feature type="region of interest" description="Disordered" evidence="1">
    <location>
        <begin position="92"/>
        <end position="258"/>
    </location>
</feature>